<evidence type="ECO:0000256" key="1">
    <source>
        <dbReference type="SAM" id="SignalP"/>
    </source>
</evidence>
<protein>
    <submittedName>
        <fullName evidence="2">TIGR03759 family integrating conjugative element protein</fullName>
    </submittedName>
</protein>
<feature type="chain" id="PRO_5042999526" evidence="1">
    <location>
        <begin position="22"/>
        <end position="249"/>
    </location>
</feature>
<evidence type="ECO:0000313" key="2">
    <source>
        <dbReference type="EMBL" id="QMR43195.1"/>
    </source>
</evidence>
<evidence type="ECO:0000313" key="3">
    <source>
        <dbReference type="Proteomes" id="UP000514462"/>
    </source>
</evidence>
<reference evidence="3" key="1">
    <citation type="submission" date="2020-06" db="EMBL/GenBank/DDBJ databases">
        <title>REHAB project genomes.</title>
        <authorList>
            <person name="Shaw L.P."/>
        </authorList>
    </citation>
    <scope>NUCLEOTIDE SEQUENCE [LARGE SCALE GENOMIC DNA]</scope>
    <source>
        <strain evidence="3">RHBSTW-00938</strain>
        <plasmid evidence="3">prhbstw-00938_2</plasmid>
    </source>
</reference>
<keyword evidence="1" id="KW-0732">Signal</keyword>
<geneLocation type="plasmid" evidence="3">
    <name>prhbstw-00938_2</name>
</geneLocation>
<gene>
    <name evidence="2" type="ORF">HV331_25670</name>
</gene>
<dbReference type="EMBL" id="CP055905">
    <property type="protein sequence ID" value="QMR43195.1"/>
    <property type="molecule type" value="Genomic_DNA"/>
</dbReference>
<dbReference type="NCBIfam" id="TIGR03759">
    <property type="entry name" value="conj_TIGR03759"/>
    <property type="match status" value="1"/>
</dbReference>
<sequence>MTRFRLLILAGAALISSHALAAVPPEAQASQTTAVSRSLEKALRTADALQRESLQTRATQWGLSAEDYQRYQRLMDGPRGIQSPGLDPLTTLGIEAGLSAERRKYAELWVRQEYARTEKEMAFQREVNAAWKRLYPDALPVNMGKDAGLAHDTGGRLALFVREANCTTCDARLNAILASRHPVDIYLVDSQGKDATLRAWAKAHNIPADRVRSRQITLNHDGGRWMRFGNGLMPVVLQQGKDGWQIAVF</sequence>
<feature type="signal peptide" evidence="1">
    <location>
        <begin position="1"/>
        <end position="21"/>
    </location>
</feature>
<proteinExistence type="predicted"/>
<dbReference type="AlphaFoldDB" id="A0AAP9R345"/>
<organism evidence="2 3">
    <name type="scientific">Klebsiella aerogenes</name>
    <name type="common">Enterobacter aerogenes</name>
    <dbReference type="NCBI Taxonomy" id="548"/>
    <lineage>
        <taxon>Bacteria</taxon>
        <taxon>Pseudomonadati</taxon>
        <taxon>Pseudomonadota</taxon>
        <taxon>Gammaproteobacteria</taxon>
        <taxon>Enterobacterales</taxon>
        <taxon>Enterobacteriaceae</taxon>
        <taxon>Klebsiella/Raoultella group</taxon>
        <taxon>Klebsiella</taxon>
    </lineage>
</organism>
<keyword evidence="2" id="KW-0614">Plasmid</keyword>
<dbReference type="InterPro" id="IPR022293">
    <property type="entry name" value="Integrating-conj_element"/>
</dbReference>
<dbReference type="Proteomes" id="UP000514462">
    <property type="component" value="Plasmid pRHBSTW-00938_2"/>
</dbReference>
<name>A0AAP9R345_KLEAE</name>
<accession>A0AAP9R345</accession>
<dbReference type="RefSeq" id="WP_182015752.1">
    <property type="nucleotide sequence ID" value="NZ_CP055905.1"/>
</dbReference>